<evidence type="ECO:0000313" key="4">
    <source>
        <dbReference type="WBParaSite" id="OFLC_0001315201-mRNA-1"/>
    </source>
</evidence>
<evidence type="ECO:0000313" key="2">
    <source>
        <dbReference type="EMBL" id="OZC10287.1"/>
    </source>
</evidence>
<dbReference type="WBParaSite" id="OFLC_0001315201-mRNA-1">
    <property type="protein sequence ID" value="OFLC_0001315201-mRNA-1"/>
    <property type="gene ID" value="OFLC_0001315201"/>
</dbReference>
<evidence type="ECO:0000256" key="1">
    <source>
        <dbReference type="SAM" id="MobiDB-lite"/>
    </source>
</evidence>
<dbReference type="Proteomes" id="UP000242913">
    <property type="component" value="Unassembled WGS sequence"/>
</dbReference>
<dbReference type="EMBL" id="KZ269987">
    <property type="protein sequence ID" value="OZC10287.1"/>
    <property type="molecule type" value="Genomic_DNA"/>
</dbReference>
<protein>
    <submittedName>
        <fullName evidence="2 4">Uncharacterized protein</fullName>
    </submittedName>
</protein>
<reference evidence="2 3" key="1">
    <citation type="submission" date="2015-12" db="EMBL/GenBank/DDBJ databases">
        <title>Draft genome of the nematode, Onchocerca flexuosa.</title>
        <authorList>
            <person name="Mitreva M."/>
        </authorList>
    </citation>
    <scope>NUCLEOTIDE SEQUENCE [LARGE SCALE GENOMIC DNA]</scope>
    <source>
        <strain evidence="2">Red Deer</strain>
    </source>
</reference>
<dbReference type="AlphaFoldDB" id="A0A183I089"/>
<proteinExistence type="predicted"/>
<reference evidence="4" key="2">
    <citation type="submission" date="2016-06" db="UniProtKB">
        <authorList>
            <consortium name="WormBaseParasite"/>
        </authorList>
    </citation>
    <scope>IDENTIFICATION</scope>
</reference>
<evidence type="ECO:0000313" key="3">
    <source>
        <dbReference type="Proteomes" id="UP000242913"/>
    </source>
</evidence>
<feature type="compositionally biased region" description="Basic and acidic residues" evidence="1">
    <location>
        <begin position="26"/>
        <end position="44"/>
    </location>
</feature>
<feature type="region of interest" description="Disordered" evidence="1">
    <location>
        <begin position="15"/>
        <end position="44"/>
    </location>
</feature>
<gene>
    <name evidence="2" type="ORF">X798_02594</name>
</gene>
<accession>A0A183I089</accession>
<keyword evidence="3" id="KW-1185">Reference proteome</keyword>
<organism evidence="4">
    <name type="scientific">Onchocerca flexuosa</name>
    <dbReference type="NCBI Taxonomy" id="387005"/>
    <lineage>
        <taxon>Eukaryota</taxon>
        <taxon>Metazoa</taxon>
        <taxon>Ecdysozoa</taxon>
        <taxon>Nematoda</taxon>
        <taxon>Chromadorea</taxon>
        <taxon>Rhabditida</taxon>
        <taxon>Spirurina</taxon>
        <taxon>Spiruromorpha</taxon>
        <taxon>Filarioidea</taxon>
        <taxon>Onchocercidae</taxon>
        <taxon>Onchocerca</taxon>
    </lineage>
</organism>
<sequence length="84" mass="9363">MLPFFVLCTEEKGGHNLPGNEQVGRGGRERGVERSHRASYDTSRRAHIRHNQPAAAAGRQQCHRAILVTREPACMHVLLPLSPK</sequence>
<name>A0A183I089_9BILA</name>